<evidence type="ECO:0000259" key="7">
    <source>
        <dbReference type="PROSITE" id="PS50048"/>
    </source>
</evidence>
<dbReference type="CDD" id="cd12148">
    <property type="entry name" value="fungal_TF_MHR"/>
    <property type="match status" value="1"/>
</dbReference>
<keyword evidence="2" id="KW-0805">Transcription regulation</keyword>
<proteinExistence type="predicted"/>
<evidence type="ECO:0000313" key="9">
    <source>
        <dbReference type="Proteomes" id="UP000184063"/>
    </source>
</evidence>
<dbReference type="InterPro" id="IPR036864">
    <property type="entry name" value="Zn2-C6_fun-type_DNA-bd_sf"/>
</dbReference>
<dbReference type="Pfam" id="PF04082">
    <property type="entry name" value="Fungal_trans"/>
    <property type="match status" value="1"/>
</dbReference>
<feature type="domain" description="Zn(2)-C6 fungal-type" evidence="7">
    <location>
        <begin position="98"/>
        <end position="128"/>
    </location>
</feature>
<evidence type="ECO:0000313" key="8">
    <source>
        <dbReference type="EMBL" id="OJZ80175.1"/>
    </source>
</evidence>
<organism evidence="8 9">
    <name type="scientific">Aspergillus luchuensis (strain CBS 106.47)</name>
    <dbReference type="NCBI Taxonomy" id="1137211"/>
    <lineage>
        <taxon>Eukaryota</taxon>
        <taxon>Fungi</taxon>
        <taxon>Dikarya</taxon>
        <taxon>Ascomycota</taxon>
        <taxon>Pezizomycotina</taxon>
        <taxon>Eurotiomycetes</taxon>
        <taxon>Eurotiomycetidae</taxon>
        <taxon>Eurotiales</taxon>
        <taxon>Aspergillaceae</taxon>
        <taxon>Aspergillus</taxon>
        <taxon>Aspergillus subgen. Circumdati</taxon>
    </lineage>
</organism>
<evidence type="ECO:0000256" key="2">
    <source>
        <dbReference type="ARBA" id="ARBA00023015"/>
    </source>
</evidence>
<dbReference type="Pfam" id="PF00172">
    <property type="entry name" value="Zn_clus"/>
    <property type="match status" value="1"/>
</dbReference>
<keyword evidence="1" id="KW-0479">Metal-binding</keyword>
<dbReference type="SMART" id="SM00066">
    <property type="entry name" value="GAL4"/>
    <property type="match status" value="1"/>
</dbReference>
<dbReference type="Gene3D" id="4.10.240.10">
    <property type="entry name" value="Zn(2)-C6 fungal-type DNA-binding domain"/>
    <property type="match status" value="1"/>
</dbReference>
<protein>
    <recommendedName>
        <fullName evidence="7">Zn(2)-C6 fungal-type domain-containing protein</fullName>
    </recommendedName>
</protein>
<evidence type="ECO:0000256" key="4">
    <source>
        <dbReference type="ARBA" id="ARBA00023163"/>
    </source>
</evidence>
<evidence type="ECO:0000256" key="6">
    <source>
        <dbReference type="SAM" id="MobiDB-lite"/>
    </source>
</evidence>
<dbReference type="PANTHER" id="PTHR47654">
    <property type="entry name" value="ZN(II)2CYS6 TRANSCRIPTION FACTOR (EUROFUNG)-RELATED"/>
    <property type="match status" value="1"/>
</dbReference>
<feature type="compositionally biased region" description="Low complexity" evidence="6">
    <location>
        <begin position="60"/>
        <end position="71"/>
    </location>
</feature>
<sequence length="774" mass="87658">MSDDNRSLPFPCPSYPSSASTFPDSEPNHHSWPVRKYSQPSSVDPPVPYECVPTRHAEDSAAGGSQGAPSGRTLDSKVAIPRTVSINTRTSSGRVSWACEHCRAQKAKCSGHRPTCQRCQGLGIRCLYGDRKGDKMAKQLRCLTTQVQVYEAVLRAVAPKMDLQTAQYIERFLNEKRDDYEQLHGLHAPASSLAAELADAATFANASPDTSLIALDYTNEDFNRDEKIQAMGFVGEHSAIAWIYRLKGLLERSKSGFHGETRDWLSVSSANFFPDSDIPIVDDVDLFQRPTLTVADQLVNCYFQVVHPSFPIVVKMIFLAQYRSFYSAPHVQPGKRWLAILNLIFAIAARHMRHLYNDANVRSEVSLVYFSRAWKLSMSDTMLLEHPNLQQVQVEGLTSFYLMSLGQVNRSWKFCGISLQSAVTMGLNLRSESNSIVPMSKEARYRVWWSLCMLDNLLSVMTGRPPSPCRGYCTTPLPVPFKEEEFTDKKVVQLITDHEARKLFIESFHLRGRPGRATGNARTSDSFRLQMPTLGKQSYQIAAGAIEVFTPNISLSFLYHVDLALIMRESIDLLYAPRQARRSWQDIEMSISRLHIKVEAWLSRIPPAFHFTQGSLAFERQRMSLAFHFYSTKMLLTQPCLSRLAQHSYYNDPPGHFCETMGAVCVDMAGQMLDLLPDSPDLPWVYRASPWWCLLQYLMQSNTVLILELLVITKPKTARYRRVLAQVSKAIFWLAEMSTKDPSFRRAWQVCRDLIAEYAPELSSIASPTYHSKP</sequence>
<dbReference type="SMART" id="SM00906">
    <property type="entry name" value="Fungal_trans"/>
    <property type="match status" value="1"/>
</dbReference>
<dbReference type="PROSITE" id="PS50048">
    <property type="entry name" value="ZN2_CY6_FUNGAL_2"/>
    <property type="match status" value="1"/>
</dbReference>
<dbReference type="Proteomes" id="UP000184063">
    <property type="component" value="Unassembled WGS sequence"/>
</dbReference>
<dbReference type="GO" id="GO:0008270">
    <property type="term" value="F:zinc ion binding"/>
    <property type="evidence" value="ECO:0007669"/>
    <property type="project" value="InterPro"/>
</dbReference>
<evidence type="ECO:0000256" key="3">
    <source>
        <dbReference type="ARBA" id="ARBA00023125"/>
    </source>
</evidence>
<evidence type="ECO:0000256" key="1">
    <source>
        <dbReference type="ARBA" id="ARBA00022723"/>
    </source>
</evidence>
<accession>A0A1M3T0C2</accession>
<dbReference type="GO" id="GO:0006351">
    <property type="term" value="P:DNA-templated transcription"/>
    <property type="evidence" value="ECO:0007669"/>
    <property type="project" value="InterPro"/>
</dbReference>
<keyword evidence="4" id="KW-0804">Transcription</keyword>
<dbReference type="CDD" id="cd00067">
    <property type="entry name" value="GAL4"/>
    <property type="match status" value="1"/>
</dbReference>
<dbReference type="PANTHER" id="PTHR47654:SF1">
    <property type="entry name" value="ZN(II)2CYS6 TRANSCRIPTION FACTOR (EUROFUNG)"/>
    <property type="match status" value="1"/>
</dbReference>
<gene>
    <name evidence="8" type="ORF">ASPFODRAFT_65918</name>
</gene>
<keyword evidence="5" id="KW-0539">Nucleus</keyword>
<dbReference type="GO" id="GO:0009893">
    <property type="term" value="P:positive regulation of metabolic process"/>
    <property type="evidence" value="ECO:0007669"/>
    <property type="project" value="UniProtKB-ARBA"/>
</dbReference>
<dbReference type="SUPFAM" id="SSF57701">
    <property type="entry name" value="Zn2/Cys6 DNA-binding domain"/>
    <property type="match status" value="1"/>
</dbReference>
<dbReference type="VEuPathDB" id="FungiDB:ASPFODRAFT_65918"/>
<dbReference type="GO" id="GO:0000981">
    <property type="term" value="F:DNA-binding transcription factor activity, RNA polymerase II-specific"/>
    <property type="evidence" value="ECO:0007669"/>
    <property type="project" value="InterPro"/>
</dbReference>
<dbReference type="GO" id="GO:0003677">
    <property type="term" value="F:DNA binding"/>
    <property type="evidence" value="ECO:0007669"/>
    <property type="project" value="UniProtKB-KW"/>
</dbReference>
<dbReference type="AlphaFoldDB" id="A0A1M3T0C2"/>
<dbReference type="InterPro" id="IPR007219">
    <property type="entry name" value="XnlR_reg_dom"/>
</dbReference>
<dbReference type="InterPro" id="IPR053230">
    <property type="entry name" value="Trans_reg_galc"/>
</dbReference>
<evidence type="ECO:0000256" key="5">
    <source>
        <dbReference type="ARBA" id="ARBA00023242"/>
    </source>
</evidence>
<feature type="region of interest" description="Disordered" evidence="6">
    <location>
        <begin position="1"/>
        <end position="76"/>
    </location>
</feature>
<dbReference type="OrthoDB" id="5296287at2759"/>
<reference evidence="9" key="1">
    <citation type="journal article" date="2017" name="Genome Biol.">
        <title>Comparative genomics reveals high biological diversity and specific adaptations in the industrially and medically important fungal genus Aspergillus.</title>
        <authorList>
            <person name="de Vries R.P."/>
            <person name="Riley R."/>
            <person name="Wiebenga A."/>
            <person name="Aguilar-Osorio G."/>
            <person name="Amillis S."/>
            <person name="Uchima C.A."/>
            <person name="Anderluh G."/>
            <person name="Asadollahi M."/>
            <person name="Askin M."/>
            <person name="Barry K."/>
            <person name="Battaglia E."/>
            <person name="Bayram O."/>
            <person name="Benocci T."/>
            <person name="Braus-Stromeyer S.A."/>
            <person name="Caldana C."/>
            <person name="Canovas D."/>
            <person name="Cerqueira G.C."/>
            <person name="Chen F."/>
            <person name="Chen W."/>
            <person name="Choi C."/>
            <person name="Clum A."/>
            <person name="Dos Santos R.A."/>
            <person name="Damasio A.R."/>
            <person name="Diallinas G."/>
            <person name="Emri T."/>
            <person name="Fekete E."/>
            <person name="Flipphi M."/>
            <person name="Freyberg S."/>
            <person name="Gallo A."/>
            <person name="Gournas C."/>
            <person name="Habgood R."/>
            <person name="Hainaut M."/>
            <person name="Harispe M.L."/>
            <person name="Henrissat B."/>
            <person name="Hilden K.S."/>
            <person name="Hope R."/>
            <person name="Hossain A."/>
            <person name="Karabika E."/>
            <person name="Karaffa L."/>
            <person name="Karanyi Z."/>
            <person name="Krasevec N."/>
            <person name="Kuo A."/>
            <person name="Kusch H."/>
            <person name="LaButti K."/>
            <person name="Lagendijk E.L."/>
            <person name="Lapidus A."/>
            <person name="Levasseur A."/>
            <person name="Lindquist E."/>
            <person name="Lipzen A."/>
            <person name="Logrieco A.F."/>
            <person name="MacCabe A."/>
            <person name="Maekelae M.R."/>
            <person name="Malavazi I."/>
            <person name="Melin P."/>
            <person name="Meyer V."/>
            <person name="Mielnichuk N."/>
            <person name="Miskei M."/>
            <person name="Molnar A.P."/>
            <person name="Mule G."/>
            <person name="Ngan C.Y."/>
            <person name="Orejas M."/>
            <person name="Orosz E."/>
            <person name="Ouedraogo J.P."/>
            <person name="Overkamp K.M."/>
            <person name="Park H.-S."/>
            <person name="Perrone G."/>
            <person name="Piumi F."/>
            <person name="Punt P.J."/>
            <person name="Ram A.F."/>
            <person name="Ramon A."/>
            <person name="Rauscher S."/>
            <person name="Record E."/>
            <person name="Riano-Pachon D.M."/>
            <person name="Robert V."/>
            <person name="Roehrig J."/>
            <person name="Ruller R."/>
            <person name="Salamov A."/>
            <person name="Salih N.S."/>
            <person name="Samson R.A."/>
            <person name="Sandor E."/>
            <person name="Sanguinetti M."/>
            <person name="Schuetze T."/>
            <person name="Sepcic K."/>
            <person name="Shelest E."/>
            <person name="Sherlock G."/>
            <person name="Sophianopoulou V."/>
            <person name="Squina F.M."/>
            <person name="Sun H."/>
            <person name="Susca A."/>
            <person name="Todd R.B."/>
            <person name="Tsang A."/>
            <person name="Unkles S.E."/>
            <person name="van de Wiele N."/>
            <person name="van Rossen-Uffink D."/>
            <person name="Oliveira J.V."/>
            <person name="Vesth T.C."/>
            <person name="Visser J."/>
            <person name="Yu J.-H."/>
            <person name="Zhou M."/>
            <person name="Andersen M.R."/>
            <person name="Archer D.B."/>
            <person name="Baker S.E."/>
            <person name="Benoit I."/>
            <person name="Brakhage A.A."/>
            <person name="Braus G.H."/>
            <person name="Fischer R."/>
            <person name="Frisvad J.C."/>
            <person name="Goldman G.H."/>
            <person name="Houbraken J."/>
            <person name="Oakley B."/>
            <person name="Pocsi I."/>
            <person name="Scazzocchio C."/>
            <person name="Seiboth B."/>
            <person name="vanKuyk P.A."/>
            <person name="Wortman J."/>
            <person name="Dyer P.S."/>
            <person name="Grigoriev I.V."/>
        </authorList>
    </citation>
    <scope>NUCLEOTIDE SEQUENCE [LARGE SCALE GENOMIC DNA]</scope>
    <source>
        <strain evidence="9">CBS 106.47</strain>
    </source>
</reference>
<dbReference type="InterPro" id="IPR001138">
    <property type="entry name" value="Zn2Cys6_DnaBD"/>
</dbReference>
<name>A0A1M3T0C2_ASPLC</name>
<keyword evidence="3" id="KW-0238">DNA-binding</keyword>
<dbReference type="EMBL" id="KV878259">
    <property type="protein sequence ID" value="OJZ80175.1"/>
    <property type="molecule type" value="Genomic_DNA"/>
</dbReference>
<dbReference type="PROSITE" id="PS00463">
    <property type="entry name" value="ZN2_CY6_FUNGAL_1"/>
    <property type="match status" value="1"/>
</dbReference>